<dbReference type="FunFam" id="3.30.390.10:FF:000009">
    <property type="entry name" value="Hydrophobic dipeptide epimerase"/>
    <property type="match status" value="1"/>
</dbReference>
<evidence type="ECO:0000256" key="2">
    <source>
        <dbReference type="ARBA" id="ARBA00008031"/>
    </source>
</evidence>
<accession>A0A382G480</accession>
<evidence type="ECO:0000256" key="1">
    <source>
        <dbReference type="ARBA" id="ARBA00001946"/>
    </source>
</evidence>
<evidence type="ECO:0000259" key="6">
    <source>
        <dbReference type="SMART" id="SM00922"/>
    </source>
</evidence>
<dbReference type="SFLD" id="SFLDG00180">
    <property type="entry name" value="muconate_cycloisomerase"/>
    <property type="match status" value="1"/>
</dbReference>
<dbReference type="GO" id="GO:0016854">
    <property type="term" value="F:racemase and epimerase activity"/>
    <property type="evidence" value="ECO:0007669"/>
    <property type="project" value="UniProtKB-ARBA"/>
</dbReference>
<comment type="similarity">
    <text evidence="2">Belongs to the mandelate racemase/muconate lactonizing enzyme family.</text>
</comment>
<evidence type="ECO:0000256" key="5">
    <source>
        <dbReference type="ARBA" id="ARBA00023235"/>
    </source>
</evidence>
<keyword evidence="5" id="KW-0413">Isomerase</keyword>
<proteinExistence type="inferred from homology"/>
<comment type="cofactor">
    <cofactor evidence="1">
        <name>Mg(2+)</name>
        <dbReference type="ChEBI" id="CHEBI:18420"/>
    </cofactor>
</comment>
<dbReference type="SFLD" id="SFLDS00001">
    <property type="entry name" value="Enolase"/>
    <property type="match status" value="1"/>
</dbReference>
<organism evidence="7">
    <name type="scientific">marine metagenome</name>
    <dbReference type="NCBI Taxonomy" id="408172"/>
    <lineage>
        <taxon>unclassified sequences</taxon>
        <taxon>metagenomes</taxon>
        <taxon>ecological metagenomes</taxon>
    </lineage>
</organism>
<dbReference type="Gene3D" id="3.30.390.10">
    <property type="entry name" value="Enolase-like, N-terminal domain"/>
    <property type="match status" value="1"/>
</dbReference>
<feature type="domain" description="Mandelate racemase/muconate lactonizing enzyme C-terminal" evidence="6">
    <location>
        <begin position="147"/>
        <end position="240"/>
    </location>
</feature>
<dbReference type="Gene3D" id="3.20.20.120">
    <property type="entry name" value="Enolase-like C-terminal domain"/>
    <property type="match status" value="1"/>
</dbReference>
<keyword evidence="3" id="KW-0479">Metal-binding</keyword>
<dbReference type="InterPro" id="IPR029065">
    <property type="entry name" value="Enolase_C-like"/>
</dbReference>
<dbReference type="GO" id="GO:0046872">
    <property type="term" value="F:metal ion binding"/>
    <property type="evidence" value="ECO:0007669"/>
    <property type="project" value="UniProtKB-KW"/>
</dbReference>
<dbReference type="SUPFAM" id="SSF51604">
    <property type="entry name" value="Enolase C-terminal domain-like"/>
    <property type="match status" value="1"/>
</dbReference>
<protein>
    <recommendedName>
        <fullName evidence="6">Mandelate racemase/muconate lactonizing enzyme C-terminal domain-containing protein</fullName>
    </recommendedName>
</protein>
<evidence type="ECO:0000256" key="3">
    <source>
        <dbReference type="ARBA" id="ARBA00022723"/>
    </source>
</evidence>
<dbReference type="SUPFAM" id="SSF54826">
    <property type="entry name" value="Enolase N-terminal domain-like"/>
    <property type="match status" value="1"/>
</dbReference>
<dbReference type="EMBL" id="UINC01053505">
    <property type="protein sequence ID" value="SVB70090.1"/>
    <property type="molecule type" value="Genomic_DNA"/>
</dbReference>
<dbReference type="InterPro" id="IPR013342">
    <property type="entry name" value="Mandelate_racemase_C"/>
</dbReference>
<dbReference type="AlphaFoldDB" id="A0A382G480"/>
<dbReference type="InterPro" id="IPR029017">
    <property type="entry name" value="Enolase-like_N"/>
</dbReference>
<name>A0A382G480_9ZZZZ</name>
<dbReference type="SMART" id="SM00922">
    <property type="entry name" value="MR_MLE"/>
    <property type="match status" value="1"/>
</dbReference>
<reference evidence="7" key="1">
    <citation type="submission" date="2018-05" db="EMBL/GenBank/DDBJ databases">
        <authorList>
            <person name="Lanie J.A."/>
            <person name="Ng W.-L."/>
            <person name="Kazmierczak K.M."/>
            <person name="Andrzejewski T.M."/>
            <person name="Davidsen T.M."/>
            <person name="Wayne K.J."/>
            <person name="Tettelin H."/>
            <person name="Glass J.I."/>
            <person name="Rusch D."/>
            <person name="Podicherti R."/>
            <person name="Tsui H.-C.T."/>
            <person name="Winkler M.E."/>
        </authorList>
    </citation>
    <scope>NUCLEOTIDE SEQUENCE</scope>
</reference>
<dbReference type="PANTHER" id="PTHR48073">
    <property type="entry name" value="O-SUCCINYLBENZOATE SYNTHASE-RELATED"/>
    <property type="match status" value="1"/>
</dbReference>
<dbReference type="InterPro" id="IPR013341">
    <property type="entry name" value="Mandelate_racemase_N_dom"/>
</dbReference>
<sequence>MSQHEIIRISAYQAELPVEGGEYCMALGKVISSALTTVVCVETNTNIKGYGEVCPLGSNYLPAFAKGVVPGLAELAPHLMGLNPLELGRLNSIMDAVLKGHNYVKSPVDVACWDILGKATQQPLYSFLGGCYQRKLPLYFSLSSAPVGQMIEATKKARCEGYKQFQIKCNGNLEEDIERIRSICATREDGELFIADANQGWSQHEAISLVKTLKDVPVYIEQPCETLSACLAVRQVSSHPIKLDESIDSLQVLLDALAKQAMDVVSIKVSKVGGLTKAKQLRDICAAQNISMTVEDTWGSDIVTATISHLAASTPVKAMLNCSDLNRYMSRGVALNAPEVEEGYLLVSDEIGLGIEPDWDFLGDPVFEYKNIT</sequence>
<keyword evidence="4" id="KW-0460">Magnesium</keyword>
<evidence type="ECO:0000256" key="4">
    <source>
        <dbReference type="ARBA" id="ARBA00022842"/>
    </source>
</evidence>
<dbReference type="Pfam" id="PF02746">
    <property type="entry name" value="MR_MLE_N"/>
    <property type="match status" value="1"/>
</dbReference>
<gene>
    <name evidence="7" type="ORF">METZ01_LOCUS222944</name>
</gene>
<dbReference type="InterPro" id="IPR036849">
    <property type="entry name" value="Enolase-like_C_sf"/>
</dbReference>
<dbReference type="PANTHER" id="PTHR48073:SF2">
    <property type="entry name" value="O-SUCCINYLBENZOATE SYNTHASE"/>
    <property type="match status" value="1"/>
</dbReference>
<evidence type="ECO:0000313" key="7">
    <source>
        <dbReference type="EMBL" id="SVB70090.1"/>
    </source>
</evidence>
<dbReference type="Pfam" id="PF13378">
    <property type="entry name" value="MR_MLE_C"/>
    <property type="match status" value="1"/>
</dbReference>